<dbReference type="Gene3D" id="3.40.50.1100">
    <property type="match status" value="2"/>
</dbReference>
<dbReference type="Proteomes" id="UP000295680">
    <property type="component" value="Unassembled WGS sequence"/>
</dbReference>
<dbReference type="InterPro" id="IPR001926">
    <property type="entry name" value="TrpB-like_PALP"/>
</dbReference>
<evidence type="ECO:0000256" key="4">
    <source>
        <dbReference type="PIRSR" id="PIRSR006278-2"/>
    </source>
</evidence>
<evidence type="ECO:0000259" key="5">
    <source>
        <dbReference type="Pfam" id="PF00291"/>
    </source>
</evidence>
<evidence type="ECO:0000313" key="7">
    <source>
        <dbReference type="Proteomes" id="UP000295680"/>
    </source>
</evidence>
<comment type="cofactor">
    <cofactor evidence="1">
        <name>pyridoxal 5'-phosphate</name>
        <dbReference type="ChEBI" id="CHEBI:597326"/>
    </cofactor>
</comment>
<sequence length="314" mass="33158">MPIDLAAYPRVILGQWPTPLDDCPRLTEALGGPRILVKRDDVNGLGVGGNKLRKLEFLIGEALAAGVDTVITFGALQTNHGRQTAAVCARLGLRCELILVKEVDRADEAYEKSGNMLLDHLYGAHVHICETGEEAGQVYERVNAERNAVTFPVGGSNSTGILGYVAAAAELHDQRADIDKIVVAVGSAGTAAGLALGIKQLDWPVTLIGACVSRTAEESRAYVEGLAGAVDIELTDRAVGAGYGVPTRQMWAAVRLFARTEGITLDPVYSGKAAAALVDMIRNGEIRDDETVVFVHTGGLPGLFAYAPDLIASV</sequence>
<dbReference type="OrthoDB" id="9801249at2"/>
<evidence type="ECO:0000256" key="1">
    <source>
        <dbReference type="ARBA" id="ARBA00001933"/>
    </source>
</evidence>
<evidence type="ECO:0000313" key="6">
    <source>
        <dbReference type="EMBL" id="TCO44233.1"/>
    </source>
</evidence>
<accession>A0A4R2IHI3</accession>
<feature type="modified residue" description="N6-(pyridoxal phosphate)lysine" evidence="4">
    <location>
        <position position="51"/>
    </location>
</feature>
<reference evidence="6 7" key="1">
    <citation type="submission" date="2019-03" db="EMBL/GenBank/DDBJ databases">
        <title>Genomic Encyclopedia of Type Strains, Phase IV (KMG-IV): sequencing the most valuable type-strain genomes for metagenomic binning, comparative biology and taxonomic classification.</title>
        <authorList>
            <person name="Goeker M."/>
        </authorList>
    </citation>
    <scope>NUCLEOTIDE SEQUENCE [LARGE SCALE GENOMIC DNA]</scope>
    <source>
        <strain evidence="6 7">DSM 45934</strain>
    </source>
</reference>
<dbReference type="PANTHER" id="PTHR43780:SF2">
    <property type="entry name" value="1-AMINOCYCLOPROPANE-1-CARBOXYLATE DEAMINASE-RELATED"/>
    <property type="match status" value="1"/>
</dbReference>
<evidence type="ECO:0000256" key="2">
    <source>
        <dbReference type="ARBA" id="ARBA00008639"/>
    </source>
</evidence>
<dbReference type="GO" id="GO:0019148">
    <property type="term" value="F:D-cysteine desulfhydrase activity"/>
    <property type="evidence" value="ECO:0007669"/>
    <property type="project" value="TreeGrafter"/>
</dbReference>
<comment type="caution">
    <text evidence="6">The sequence shown here is derived from an EMBL/GenBank/DDBJ whole genome shotgun (WGS) entry which is preliminary data.</text>
</comment>
<keyword evidence="3 4" id="KW-0663">Pyridoxal phosphate</keyword>
<gene>
    <name evidence="6" type="ORF">EV192_1246</name>
</gene>
<dbReference type="InterPro" id="IPR027278">
    <property type="entry name" value="ACCD_DCysDesulf"/>
</dbReference>
<dbReference type="AlphaFoldDB" id="A0A4R2IHI3"/>
<evidence type="ECO:0000256" key="3">
    <source>
        <dbReference type="ARBA" id="ARBA00022898"/>
    </source>
</evidence>
<protein>
    <submittedName>
        <fullName evidence="6">D-cysteine desulfhydrase</fullName>
    </submittedName>
</protein>
<dbReference type="PIRSF" id="PIRSF006278">
    <property type="entry name" value="ACCD_DCysDesulf"/>
    <property type="match status" value="1"/>
</dbReference>
<name>A0A4R2IHI3_9PSEU</name>
<organism evidence="6 7">
    <name type="scientific">Actinocrispum wychmicini</name>
    <dbReference type="NCBI Taxonomy" id="1213861"/>
    <lineage>
        <taxon>Bacteria</taxon>
        <taxon>Bacillati</taxon>
        <taxon>Actinomycetota</taxon>
        <taxon>Actinomycetes</taxon>
        <taxon>Pseudonocardiales</taxon>
        <taxon>Pseudonocardiaceae</taxon>
        <taxon>Actinocrispum</taxon>
    </lineage>
</organism>
<keyword evidence="7" id="KW-1185">Reference proteome</keyword>
<dbReference type="Pfam" id="PF00291">
    <property type="entry name" value="PALP"/>
    <property type="match status" value="1"/>
</dbReference>
<dbReference type="GO" id="GO:1901605">
    <property type="term" value="P:alpha-amino acid metabolic process"/>
    <property type="evidence" value="ECO:0007669"/>
    <property type="project" value="UniProtKB-ARBA"/>
</dbReference>
<dbReference type="PANTHER" id="PTHR43780">
    <property type="entry name" value="1-AMINOCYCLOPROPANE-1-CARBOXYLATE DEAMINASE-RELATED"/>
    <property type="match status" value="1"/>
</dbReference>
<feature type="domain" description="Tryptophan synthase beta chain-like PALP" evidence="5">
    <location>
        <begin position="13"/>
        <end position="298"/>
    </location>
</feature>
<dbReference type="InterPro" id="IPR036052">
    <property type="entry name" value="TrpB-like_PALP_sf"/>
</dbReference>
<proteinExistence type="inferred from homology"/>
<comment type="similarity">
    <text evidence="2">Belongs to the ACC deaminase/D-cysteine desulfhydrase family.</text>
</comment>
<dbReference type="EMBL" id="SLWS01000024">
    <property type="protein sequence ID" value="TCO44233.1"/>
    <property type="molecule type" value="Genomic_DNA"/>
</dbReference>
<dbReference type="RefSeq" id="WP_132126382.1">
    <property type="nucleotide sequence ID" value="NZ_SLWS01000024.1"/>
</dbReference>
<dbReference type="SUPFAM" id="SSF53686">
    <property type="entry name" value="Tryptophan synthase beta subunit-like PLP-dependent enzymes"/>
    <property type="match status" value="1"/>
</dbReference>